<dbReference type="GO" id="GO:0046677">
    <property type="term" value="P:response to antibiotic"/>
    <property type="evidence" value="ECO:0007669"/>
    <property type="project" value="TreeGrafter"/>
</dbReference>
<dbReference type="Gene3D" id="2.40.50.100">
    <property type="match status" value="1"/>
</dbReference>
<dbReference type="InterPro" id="IPR058624">
    <property type="entry name" value="MdtA-like_HH"/>
</dbReference>
<dbReference type="Proteomes" id="UP001253458">
    <property type="component" value="Unassembled WGS sequence"/>
</dbReference>
<evidence type="ECO:0000256" key="1">
    <source>
        <dbReference type="ARBA" id="ARBA00004196"/>
    </source>
</evidence>
<feature type="domain" description="Multidrug resistance protein MdtA-like beta-barrel" evidence="6">
    <location>
        <begin position="240"/>
        <end position="327"/>
    </location>
</feature>
<dbReference type="Pfam" id="PF25876">
    <property type="entry name" value="HH_MFP_RND"/>
    <property type="match status" value="1"/>
</dbReference>
<evidence type="ECO:0000313" key="9">
    <source>
        <dbReference type="EMBL" id="MDR6837888.1"/>
    </source>
</evidence>
<protein>
    <submittedName>
        <fullName evidence="8">Membrane fusion protein (Multidrug efflux system)</fullName>
    </submittedName>
</protein>
<feature type="compositionally biased region" description="Low complexity" evidence="3">
    <location>
        <begin position="420"/>
        <end position="447"/>
    </location>
</feature>
<dbReference type="GO" id="GO:0005886">
    <property type="term" value="C:plasma membrane"/>
    <property type="evidence" value="ECO:0007669"/>
    <property type="project" value="UniProtKB-SubCell"/>
</dbReference>
<dbReference type="InterPro" id="IPR058626">
    <property type="entry name" value="MdtA-like_b-barrel"/>
</dbReference>
<evidence type="ECO:0000313" key="10">
    <source>
        <dbReference type="Proteomes" id="UP001249076"/>
    </source>
</evidence>
<evidence type="ECO:0000259" key="7">
    <source>
        <dbReference type="Pfam" id="PF25967"/>
    </source>
</evidence>
<evidence type="ECO:0000256" key="2">
    <source>
        <dbReference type="ARBA" id="ARBA00009477"/>
    </source>
</evidence>
<dbReference type="SUPFAM" id="SSF111369">
    <property type="entry name" value="HlyD-like secretion proteins"/>
    <property type="match status" value="1"/>
</dbReference>
<organism evidence="8 11">
    <name type="scientific">Acidovorax delafieldii</name>
    <name type="common">Pseudomonas delafieldii</name>
    <dbReference type="NCBI Taxonomy" id="47920"/>
    <lineage>
        <taxon>Bacteria</taxon>
        <taxon>Pseudomonadati</taxon>
        <taxon>Pseudomonadota</taxon>
        <taxon>Betaproteobacteria</taxon>
        <taxon>Burkholderiales</taxon>
        <taxon>Comamonadaceae</taxon>
        <taxon>Acidovorax</taxon>
    </lineage>
</organism>
<sequence length="447" mass="46409">MNDAALSLLCPSLSAPSPADPVSGRAARPALGALPSRGALLGLLLIAGILAGCSKPNEAPAPAKAAPEVGVVTLKQQSQQLEAALPGRTRASLTAEVRPQVSGILQKRLFTEGALVRQGQPLYQIDDASLRATEASAQAALAKAEATARTQEATAKRNAELVKIDAISQQAFEESQAAAAQSRSDVAVAQANLATARINLKYSRIEAPISGRISLSNVTPGALVTANQTDALTSIVQLDPMYVDFTQSTTELMQLQRDWDAGRFQKVEGDKIPVRIRLDDGTEYAQRGQLQFAGVIVNATTGTVTLRAVVPNPKGTLMPGMYVQALLPTGLAPEALLVPQQAVTRDLTGKPSVLVVKDGDVVEKRPISIDRAVGNQWLLQGGLAAGERVVVEGFQRVKPGDKVRAVEVDPKAPAKGRKGAPGADAPAAADAAPASAPASSPAPAASR</sequence>
<dbReference type="Pfam" id="PF25917">
    <property type="entry name" value="BSH_RND"/>
    <property type="match status" value="1"/>
</dbReference>
<dbReference type="Gene3D" id="2.40.30.170">
    <property type="match status" value="1"/>
</dbReference>
<feature type="region of interest" description="Disordered" evidence="3">
    <location>
        <begin position="402"/>
        <end position="447"/>
    </location>
</feature>
<comment type="similarity">
    <text evidence="2">Belongs to the membrane fusion protein (MFP) (TC 8.A.1) family.</text>
</comment>
<dbReference type="NCBIfam" id="TIGR01730">
    <property type="entry name" value="RND_mfp"/>
    <property type="match status" value="1"/>
</dbReference>
<accession>A0AAJ2BT24</accession>
<evidence type="ECO:0000259" key="5">
    <source>
        <dbReference type="Pfam" id="PF25917"/>
    </source>
</evidence>
<feature type="domain" description="Multidrug resistance protein MdtA-like C-terminal permuted SH3" evidence="7">
    <location>
        <begin position="335"/>
        <end position="396"/>
    </location>
</feature>
<dbReference type="RefSeq" id="WP_209817913.1">
    <property type="nucleotide sequence ID" value="NZ_JAVDTL010000005.1"/>
</dbReference>
<keyword evidence="10" id="KW-1185">Reference proteome</keyword>
<dbReference type="GO" id="GO:0022857">
    <property type="term" value="F:transmembrane transporter activity"/>
    <property type="evidence" value="ECO:0007669"/>
    <property type="project" value="InterPro"/>
</dbReference>
<evidence type="ECO:0000313" key="11">
    <source>
        <dbReference type="Proteomes" id="UP001253458"/>
    </source>
</evidence>
<comment type="caution">
    <text evidence="8">The sequence shown here is derived from an EMBL/GenBank/DDBJ whole genome shotgun (WGS) entry which is preliminary data.</text>
</comment>
<name>A0AAJ2BT24_ACIDE</name>
<dbReference type="EMBL" id="JAVDTL010000005">
    <property type="protein sequence ID" value="MDR6768082.1"/>
    <property type="molecule type" value="Genomic_DNA"/>
</dbReference>
<dbReference type="Proteomes" id="UP001249076">
    <property type="component" value="Unassembled WGS sequence"/>
</dbReference>
<dbReference type="InterPro" id="IPR006143">
    <property type="entry name" value="RND_pump_MFP"/>
</dbReference>
<dbReference type="AlphaFoldDB" id="A0AAJ2BT24"/>
<reference evidence="8 10" key="1">
    <citation type="submission" date="2023-07" db="EMBL/GenBank/DDBJ databases">
        <title>Sorghum-associated microbial communities from plants grown in Nebraska, USA.</title>
        <authorList>
            <person name="Schachtman D."/>
        </authorList>
    </citation>
    <scope>NUCLEOTIDE SEQUENCE</scope>
    <source>
        <strain evidence="9 10">BE105</strain>
        <strain evidence="8">BE69</strain>
    </source>
</reference>
<gene>
    <name evidence="8" type="ORF">J2W88_003384</name>
    <name evidence="9" type="ORF">J2W93_002726</name>
</gene>
<evidence type="ECO:0000259" key="6">
    <source>
        <dbReference type="Pfam" id="PF25944"/>
    </source>
</evidence>
<feature type="domain" description="Multidrug resistance protein MdtA-like barrel-sandwich hybrid" evidence="5">
    <location>
        <begin position="94"/>
        <end position="232"/>
    </location>
</feature>
<feature type="compositionally biased region" description="Basic and acidic residues" evidence="3">
    <location>
        <begin position="402"/>
        <end position="412"/>
    </location>
</feature>
<evidence type="ECO:0000313" key="8">
    <source>
        <dbReference type="EMBL" id="MDR6768082.1"/>
    </source>
</evidence>
<dbReference type="Pfam" id="PF25944">
    <property type="entry name" value="Beta-barrel_RND"/>
    <property type="match status" value="1"/>
</dbReference>
<dbReference type="PANTHER" id="PTHR30158:SF3">
    <property type="entry name" value="MULTIDRUG EFFLUX PUMP SUBUNIT ACRA-RELATED"/>
    <property type="match status" value="1"/>
</dbReference>
<feature type="domain" description="Multidrug resistance protein MdtA-like alpha-helical hairpin" evidence="4">
    <location>
        <begin position="134"/>
        <end position="203"/>
    </location>
</feature>
<dbReference type="Pfam" id="PF25967">
    <property type="entry name" value="RND-MFP_C"/>
    <property type="match status" value="1"/>
</dbReference>
<dbReference type="InterPro" id="IPR058625">
    <property type="entry name" value="MdtA-like_BSH"/>
</dbReference>
<dbReference type="FunFam" id="2.40.420.20:FF:000001">
    <property type="entry name" value="Efflux RND transporter periplasmic adaptor subunit"/>
    <property type="match status" value="1"/>
</dbReference>
<dbReference type="Gene3D" id="1.10.287.470">
    <property type="entry name" value="Helix hairpin bin"/>
    <property type="match status" value="1"/>
</dbReference>
<dbReference type="EMBL" id="JAVDTS010000003">
    <property type="protein sequence ID" value="MDR6837888.1"/>
    <property type="molecule type" value="Genomic_DNA"/>
</dbReference>
<evidence type="ECO:0000256" key="3">
    <source>
        <dbReference type="SAM" id="MobiDB-lite"/>
    </source>
</evidence>
<proteinExistence type="inferred from homology"/>
<evidence type="ECO:0000259" key="4">
    <source>
        <dbReference type="Pfam" id="PF25876"/>
    </source>
</evidence>
<dbReference type="InterPro" id="IPR058627">
    <property type="entry name" value="MdtA-like_C"/>
</dbReference>
<dbReference type="Gene3D" id="2.40.420.20">
    <property type="match status" value="1"/>
</dbReference>
<dbReference type="PANTHER" id="PTHR30158">
    <property type="entry name" value="ACRA/E-RELATED COMPONENT OF DRUG EFFLUX TRANSPORTER"/>
    <property type="match status" value="1"/>
</dbReference>
<comment type="subcellular location">
    <subcellularLocation>
        <location evidence="1">Cell envelope</location>
    </subcellularLocation>
</comment>